<evidence type="ECO:0000313" key="1">
    <source>
        <dbReference type="EMBL" id="KAF6742070.1"/>
    </source>
</evidence>
<dbReference type="Proteomes" id="UP000521943">
    <property type="component" value="Unassembled WGS sequence"/>
</dbReference>
<evidence type="ECO:0000313" key="2">
    <source>
        <dbReference type="Proteomes" id="UP000521943"/>
    </source>
</evidence>
<dbReference type="EMBL" id="JACGCI010000204">
    <property type="protein sequence ID" value="KAF6742070.1"/>
    <property type="molecule type" value="Genomic_DNA"/>
</dbReference>
<evidence type="ECO:0008006" key="3">
    <source>
        <dbReference type="Google" id="ProtNLM"/>
    </source>
</evidence>
<sequence>MRKDCDYLIQLAKHKPTLFFDKYSWRLEIFRHLPVHISTIHQTLRQAGLSIKHVQKLASERDPLKRADFCLISIDEVSKDDRTYARLWGRSKEGDRAEEHNLFVRKRRFTMCTGMALDEGIVSSRVLEGSFTHERFMEFLCDDVVRSPSPLGVRILTHIPLETP</sequence>
<keyword evidence="2" id="KW-1185">Reference proteome</keyword>
<organism evidence="1 2">
    <name type="scientific">Ephemerocybe angulata</name>
    <dbReference type="NCBI Taxonomy" id="980116"/>
    <lineage>
        <taxon>Eukaryota</taxon>
        <taxon>Fungi</taxon>
        <taxon>Dikarya</taxon>
        <taxon>Basidiomycota</taxon>
        <taxon>Agaricomycotina</taxon>
        <taxon>Agaricomycetes</taxon>
        <taxon>Agaricomycetidae</taxon>
        <taxon>Agaricales</taxon>
        <taxon>Agaricineae</taxon>
        <taxon>Psathyrellaceae</taxon>
        <taxon>Ephemerocybe</taxon>
    </lineage>
</organism>
<comment type="caution">
    <text evidence="1">The sequence shown here is derived from an EMBL/GenBank/DDBJ whole genome shotgun (WGS) entry which is preliminary data.</text>
</comment>
<name>A0A8H6LTG0_9AGAR</name>
<reference evidence="1 2" key="1">
    <citation type="submission" date="2020-07" db="EMBL/GenBank/DDBJ databases">
        <title>Comparative genomics of pyrophilous fungi reveals a link between fire events and developmental genes.</title>
        <authorList>
            <consortium name="DOE Joint Genome Institute"/>
            <person name="Steindorff A.S."/>
            <person name="Carver A."/>
            <person name="Calhoun S."/>
            <person name="Stillman K."/>
            <person name="Liu H."/>
            <person name="Lipzen A."/>
            <person name="Pangilinan J."/>
            <person name="Labutti K."/>
            <person name="Bruns T.D."/>
            <person name="Grigoriev I.V."/>
        </authorList>
    </citation>
    <scope>NUCLEOTIDE SEQUENCE [LARGE SCALE GENOMIC DNA]</scope>
    <source>
        <strain evidence="1 2">CBS 144469</strain>
    </source>
</reference>
<protein>
    <recommendedName>
        <fullName evidence="3">Transposase</fullName>
    </recommendedName>
</protein>
<gene>
    <name evidence="1" type="ORF">DFP72DRAFT_831644</name>
</gene>
<dbReference type="AlphaFoldDB" id="A0A8H6LTG0"/>
<dbReference type="OrthoDB" id="2142724at2759"/>
<accession>A0A8H6LTG0</accession>
<proteinExistence type="predicted"/>